<evidence type="ECO:0000313" key="2">
    <source>
        <dbReference type="Proteomes" id="UP000677515"/>
    </source>
</evidence>
<dbReference type="NCBIfam" id="NF038384">
    <property type="entry name" value="zinc_YnfU_fam"/>
    <property type="match status" value="1"/>
</dbReference>
<sequence length="55" mass="6048">MSFLSDVMKRINTATTSTVTCPLCGHRSSHAASKIRQNQTLLCPACKSLFIVNHQ</sequence>
<dbReference type="Proteomes" id="UP000677515">
    <property type="component" value="Chromosome"/>
</dbReference>
<accession>A0ABN6DJX5</accession>
<evidence type="ECO:0000313" key="1">
    <source>
        <dbReference type="EMBL" id="BCQ34966.1"/>
    </source>
</evidence>
<proteinExistence type="predicted"/>
<dbReference type="EMBL" id="AP024329">
    <property type="protein sequence ID" value="BCQ34966.1"/>
    <property type="molecule type" value="Genomic_DNA"/>
</dbReference>
<name>A0ABN6DJX5_ERWRD</name>
<dbReference type="Pfam" id="PF23499">
    <property type="entry name" value="YnfU"/>
    <property type="match status" value="1"/>
</dbReference>
<protein>
    <submittedName>
        <fullName evidence="1">Uncharacterized protein</fullName>
    </submittedName>
</protein>
<reference evidence="1 2" key="1">
    <citation type="submission" date="2021-01" db="EMBL/GenBank/DDBJ databases">
        <title>Complete genome sequence of Erwinia rhapontici MAFF 311153.</title>
        <authorList>
            <person name="Morohoshi T."/>
            <person name="Someya N."/>
        </authorList>
    </citation>
    <scope>NUCLEOTIDE SEQUENCE [LARGE SCALE GENOMIC DNA]</scope>
    <source>
        <strain evidence="1 2">MAFF 311153</strain>
    </source>
</reference>
<dbReference type="GeneID" id="99869084"/>
<organism evidence="1 2">
    <name type="scientific">Erwinia rhapontici</name>
    <name type="common">Pectobacterium rhapontici</name>
    <dbReference type="NCBI Taxonomy" id="55212"/>
    <lineage>
        <taxon>Bacteria</taxon>
        <taxon>Pseudomonadati</taxon>
        <taxon>Pseudomonadota</taxon>
        <taxon>Gammaproteobacteria</taxon>
        <taxon>Enterobacterales</taxon>
        <taxon>Erwiniaceae</taxon>
        <taxon>Erwinia</taxon>
    </lineage>
</organism>
<dbReference type="RefSeq" id="WP_213202360.1">
    <property type="nucleotide sequence ID" value="NZ_AP024329.1"/>
</dbReference>
<keyword evidence="2" id="KW-1185">Reference proteome</keyword>
<gene>
    <name evidence="1" type="ORF">ERHA53_23090</name>
</gene>
<dbReference type="InterPro" id="IPR057793">
    <property type="entry name" value="YnfU-like"/>
</dbReference>